<dbReference type="AlphaFoldDB" id="C4K368"/>
<dbReference type="KEGG" id="hde:HDEF_0242"/>
<gene>
    <name evidence="1" type="ordered locus">HDEF_0242</name>
</gene>
<reference evidence="1 2" key="1">
    <citation type="journal article" date="2009" name="Proc. Natl. Acad. Sci. U.S.A.">
        <title>Hamiltonella defensa, genome evolution of protective bacterial endosymbiont from pathogenic ancestors.</title>
        <authorList>
            <person name="Degnan P.H."/>
            <person name="Yu Y."/>
            <person name="Sisneros N."/>
            <person name="Wing R.A."/>
            <person name="Moran N.A."/>
        </authorList>
    </citation>
    <scope>NUCLEOTIDE SEQUENCE [LARGE SCALE GENOMIC DNA]</scope>
    <source>
        <strain evidence="2">5AT</strain>
    </source>
</reference>
<dbReference type="HOGENOM" id="CLU_3062167_0_0_6"/>
<dbReference type="EMBL" id="CP001277">
    <property type="protein sequence ID" value="ACQ67010.1"/>
    <property type="molecule type" value="Genomic_DNA"/>
</dbReference>
<name>C4K368_HAMD5</name>
<evidence type="ECO:0000313" key="1">
    <source>
        <dbReference type="EMBL" id="ACQ67010.1"/>
    </source>
</evidence>
<evidence type="ECO:0000313" key="2">
    <source>
        <dbReference type="Proteomes" id="UP000002334"/>
    </source>
</evidence>
<protein>
    <submittedName>
        <fullName evidence="1">Uncharacterized protein</fullName>
    </submittedName>
</protein>
<dbReference type="Proteomes" id="UP000002334">
    <property type="component" value="Chromosome"/>
</dbReference>
<accession>C4K368</accession>
<proteinExistence type="predicted"/>
<sequence>MDKNDQIVFRDHIFKKILISHIFCLKNTIKIFFIFNELKNKMKAITFNILFIL</sequence>
<keyword evidence="2" id="KW-1185">Reference proteome</keyword>
<organism evidence="1 2">
    <name type="scientific">Hamiltonella defensa subsp. Acyrthosiphon pisum (strain 5AT)</name>
    <dbReference type="NCBI Taxonomy" id="572265"/>
    <lineage>
        <taxon>Bacteria</taxon>
        <taxon>Pseudomonadati</taxon>
        <taxon>Pseudomonadota</taxon>
        <taxon>Gammaproteobacteria</taxon>
        <taxon>Enterobacterales</taxon>
        <taxon>Enterobacteriaceae</taxon>
        <taxon>aphid secondary symbionts</taxon>
        <taxon>Candidatus Williamhamiltonella</taxon>
    </lineage>
</organism>